<proteinExistence type="predicted"/>
<comment type="caution">
    <text evidence="2">The sequence shown here is derived from an EMBL/GenBank/DDBJ whole genome shotgun (WGS) entry which is preliminary data.</text>
</comment>
<evidence type="ECO:0000313" key="2">
    <source>
        <dbReference type="EMBL" id="MBC6451215.1"/>
    </source>
</evidence>
<feature type="region of interest" description="Disordered" evidence="1">
    <location>
        <begin position="1"/>
        <end position="57"/>
    </location>
</feature>
<name>A0ABR7LEV7_9PSEU</name>
<dbReference type="EMBL" id="JABVED010000025">
    <property type="protein sequence ID" value="MBC6451215.1"/>
    <property type="molecule type" value="Genomic_DNA"/>
</dbReference>
<dbReference type="Proteomes" id="UP000734823">
    <property type="component" value="Unassembled WGS sequence"/>
</dbReference>
<evidence type="ECO:0000256" key="1">
    <source>
        <dbReference type="SAM" id="MobiDB-lite"/>
    </source>
</evidence>
<dbReference type="RefSeq" id="WP_187224290.1">
    <property type="nucleotide sequence ID" value="NZ_JABVED010000025.1"/>
</dbReference>
<gene>
    <name evidence="2" type="ORF">GPZ80_29055</name>
</gene>
<evidence type="ECO:0008006" key="4">
    <source>
        <dbReference type="Google" id="ProtNLM"/>
    </source>
</evidence>
<accession>A0ABR7LEV7</accession>
<feature type="compositionally biased region" description="Basic and acidic residues" evidence="1">
    <location>
        <begin position="1"/>
        <end position="11"/>
    </location>
</feature>
<feature type="compositionally biased region" description="Basic and acidic residues" evidence="1">
    <location>
        <begin position="27"/>
        <end position="57"/>
    </location>
</feature>
<protein>
    <recommendedName>
        <fullName evidence="4">Multidrug transporter</fullName>
    </recommendedName>
</protein>
<sequence>MKEDRESKDPLPEAADPLEDFAESAGDDVRIEGRTARATDDLDEDPKPDKNVQEPPD</sequence>
<organism evidence="2 3">
    <name type="scientific">Actinokineospora xionganensis</name>
    <dbReference type="NCBI Taxonomy" id="2684470"/>
    <lineage>
        <taxon>Bacteria</taxon>
        <taxon>Bacillati</taxon>
        <taxon>Actinomycetota</taxon>
        <taxon>Actinomycetes</taxon>
        <taxon>Pseudonocardiales</taxon>
        <taxon>Pseudonocardiaceae</taxon>
        <taxon>Actinokineospora</taxon>
    </lineage>
</organism>
<evidence type="ECO:0000313" key="3">
    <source>
        <dbReference type="Proteomes" id="UP000734823"/>
    </source>
</evidence>
<reference evidence="2 3" key="1">
    <citation type="submission" date="2020-06" db="EMBL/GenBank/DDBJ databases">
        <title>Actinokineospora xiongansis sp. nov., isolated from soil of Baiyangdian.</title>
        <authorList>
            <person name="Zhang X."/>
        </authorList>
    </citation>
    <scope>NUCLEOTIDE SEQUENCE [LARGE SCALE GENOMIC DNA]</scope>
    <source>
        <strain evidence="2 3">HBU206404</strain>
    </source>
</reference>
<feature type="compositionally biased region" description="Acidic residues" evidence="1">
    <location>
        <begin position="16"/>
        <end position="26"/>
    </location>
</feature>
<keyword evidence="3" id="KW-1185">Reference proteome</keyword>